<dbReference type="AlphaFoldDB" id="A0A165ZPE8"/>
<keyword evidence="2" id="KW-0812">Transmembrane</keyword>
<dbReference type="Proteomes" id="UP000076798">
    <property type="component" value="Unassembled WGS sequence"/>
</dbReference>
<keyword evidence="2" id="KW-0472">Membrane</keyword>
<keyword evidence="4" id="KW-1185">Reference proteome</keyword>
<evidence type="ECO:0000313" key="4">
    <source>
        <dbReference type="Proteomes" id="UP000076798"/>
    </source>
</evidence>
<evidence type="ECO:0000256" key="1">
    <source>
        <dbReference type="SAM" id="MobiDB-lite"/>
    </source>
</evidence>
<reference evidence="3 4" key="1">
    <citation type="journal article" date="2016" name="Mol. Biol. Evol.">
        <title>Comparative Genomics of Early-Diverging Mushroom-Forming Fungi Provides Insights into the Origins of Lignocellulose Decay Capabilities.</title>
        <authorList>
            <person name="Nagy L.G."/>
            <person name="Riley R."/>
            <person name="Tritt A."/>
            <person name="Adam C."/>
            <person name="Daum C."/>
            <person name="Floudas D."/>
            <person name="Sun H."/>
            <person name="Yadav J.S."/>
            <person name="Pangilinan J."/>
            <person name="Larsson K.H."/>
            <person name="Matsuura K."/>
            <person name="Barry K."/>
            <person name="Labutti K."/>
            <person name="Kuo R."/>
            <person name="Ohm R.A."/>
            <person name="Bhattacharya S.S."/>
            <person name="Shirouzu T."/>
            <person name="Yoshinaga Y."/>
            <person name="Martin F.M."/>
            <person name="Grigoriev I.V."/>
            <person name="Hibbett D.S."/>
        </authorList>
    </citation>
    <scope>NUCLEOTIDE SEQUENCE [LARGE SCALE GENOMIC DNA]</scope>
    <source>
        <strain evidence="3 4">HHB10207 ss-3</strain>
    </source>
</reference>
<organism evidence="3 4">
    <name type="scientific">Sistotremastrum suecicum HHB10207 ss-3</name>
    <dbReference type="NCBI Taxonomy" id="1314776"/>
    <lineage>
        <taxon>Eukaryota</taxon>
        <taxon>Fungi</taxon>
        <taxon>Dikarya</taxon>
        <taxon>Basidiomycota</taxon>
        <taxon>Agaricomycotina</taxon>
        <taxon>Agaricomycetes</taxon>
        <taxon>Sistotremastrales</taxon>
        <taxon>Sistotremastraceae</taxon>
        <taxon>Sistotremastrum</taxon>
    </lineage>
</organism>
<sequence length="89" mass="9553">MLSDVLVPRMSLSHQARVAIGIGFGVGLGILLFLFLFYLLFGRRGAHHAADDDAHELTSVPFGSASGRNPDPNHAPVRGTHQSFSEINA</sequence>
<evidence type="ECO:0000256" key="2">
    <source>
        <dbReference type="SAM" id="Phobius"/>
    </source>
</evidence>
<feature type="region of interest" description="Disordered" evidence="1">
    <location>
        <begin position="60"/>
        <end position="89"/>
    </location>
</feature>
<evidence type="ECO:0000313" key="3">
    <source>
        <dbReference type="EMBL" id="KZT34503.1"/>
    </source>
</evidence>
<accession>A0A165ZPE8</accession>
<feature type="transmembrane region" description="Helical" evidence="2">
    <location>
        <begin position="20"/>
        <end position="41"/>
    </location>
</feature>
<protein>
    <submittedName>
        <fullName evidence="3">Uncharacterized protein</fullName>
    </submittedName>
</protein>
<dbReference type="EMBL" id="KV428178">
    <property type="protein sequence ID" value="KZT34503.1"/>
    <property type="molecule type" value="Genomic_DNA"/>
</dbReference>
<gene>
    <name evidence="3" type="ORF">SISSUDRAFT_271973</name>
</gene>
<keyword evidence="2" id="KW-1133">Transmembrane helix</keyword>
<feature type="compositionally biased region" description="Polar residues" evidence="1">
    <location>
        <begin position="80"/>
        <end position="89"/>
    </location>
</feature>
<name>A0A165ZPE8_9AGAM</name>
<proteinExistence type="predicted"/>